<dbReference type="InterPro" id="IPR015421">
    <property type="entry name" value="PyrdxlP-dep_Trfase_major"/>
</dbReference>
<dbReference type="Gene3D" id="3.40.640.10">
    <property type="entry name" value="Type I PLP-dependent aspartate aminotransferase-like (Major domain)"/>
    <property type="match status" value="1"/>
</dbReference>
<sequence length="387" mass="40714">MTSAPQHASRQFGLQLPEYPWDALAPYQATAAKHPHGVVNLSIGTPVDPTPALIQDALKAAADAPGYPTTHGTLALRQAIVDWFARRRNVAGLDPADVMPTVGSKELVAWLPLLLGLGAGDVVVRPKVAYPTYEMGAVFAGATPVAADSLAELDAETLAKVRLVWVNSPGNPTGIVRGVAELKVLVEQARAIGAVVASDECYGELGWGAWDTENGGEAVPSVLDARVSGGSNDGLLAVYSLSKQSNVAGYRAAFVAGDSAIMANMINSRKHAGMIVPYPVQEAMRVALGDDAHVKEQKDKYRLRREQLVGALEAFGLTIHHSEAGLYLWCTAGEDTWTTIGRLAELGILAGPGTFYGEAGNGFVRVALTASDERISAAVSRLGAKTL</sequence>
<dbReference type="RefSeq" id="WP_103467638.1">
    <property type="nucleotide sequence ID" value="NZ_PPXC01000031.1"/>
</dbReference>
<proteinExistence type="inferred from homology"/>
<dbReference type="InterPro" id="IPR015422">
    <property type="entry name" value="PyrdxlP-dep_Trfase_small"/>
</dbReference>
<evidence type="ECO:0000256" key="2">
    <source>
        <dbReference type="ARBA" id="ARBA00022576"/>
    </source>
</evidence>
<dbReference type="InterPro" id="IPR050881">
    <property type="entry name" value="LL-DAP_aminotransferase"/>
</dbReference>
<comment type="similarity">
    <text evidence="4">Belongs to the class-I pyridoxal-phosphate-dependent aminotransferase family.</text>
</comment>
<dbReference type="InterPro" id="IPR019880">
    <property type="entry name" value="OxyQ"/>
</dbReference>
<evidence type="ECO:0000256" key="3">
    <source>
        <dbReference type="ARBA" id="ARBA00022679"/>
    </source>
</evidence>
<keyword evidence="7" id="KW-1185">Reference proteome</keyword>
<dbReference type="EC" id="2.6.1.-" evidence="4"/>
<gene>
    <name evidence="6" type="primary">dapC</name>
    <name evidence="6" type="ORF">CVS27_20190</name>
</gene>
<evidence type="ECO:0000259" key="5">
    <source>
        <dbReference type="Pfam" id="PF00155"/>
    </source>
</evidence>
<dbReference type="InterPro" id="IPR004838">
    <property type="entry name" value="NHTrfase_class1_PyrdxlP-BS"/>
</dbReference>
<dbReference type="Proteomes" id="UP000237061">
    <property type="component" value="Unassembled WGS sequence"/>
</dbReference>
<keyword evidence="2 4" id="KW-0032">Aminotransferase</keyword>
<dbReference type="GO" id="GO:0008483">
    <property type="term" value="F:transaminase activity"/>
    <property type="evidence" value="ECO:0007669"/>
    <property type="project" value="UniProtKB-KW"/>
</dbReference>
<keyword evidence="3 4" id="KW-0808">Transferase</keyword>
<dbReference type="EMBL" id="PPXC01000031">
    <property type="protein sequence ID" value="POH71593.1"/>
    <property type="molecule type" value="Genomic_DNA"/>
</dbReference>
<dbReference type="InterPro" id="IPR004839">
    <property type="entry name" value="Aminotransferase_I/II_large"/>
</dbReference>
<feature type="domain" description="Aminotransferase class I/classII large" evidence="5">
    <location>
        <begin position="38"/>
        <end position="382"/>
    </location>
</feature>
<evidence type="ECO:0000313" key="7">
    <source>
        <dbReference type="Proteomes" id="UP000237061"/>
    </source>
</evidence>
<accession>A0A2S3ZQZ3</accession>
<evidence type="ECO:0000256" key="4">
    <source>
        <dbReference type="RuleBase" id="RU000481"/>
    </source>
</evidence>
<dbReference type="Pfam" id="PF00155">
    <property type="entry name" value="Aminotran_1_2"/>
    <property type="match status" value="1"/>
</dbReference>
<dbReference type="AlphaFoldDB" id="A0A2S3ZQZ3"/>
<dbReference type="GO" id="GO:0030170">
    <property type="term" value="F:pyridoxal phosphate binding"/>
    <property type="evidence" value="ECO:0007669"/>
    <property type="project" value="InterPro"/>
</dbReference>
<dbReference type="PANTHER" id="PTHR42832">
    <property type="entry name" value="AMINO ACID AMINOTRANSFERASE"/>
    <property type="match status" value="1"/>
</dbReference>
<organism evidence="6 7">
    <name type="scientific">Arthrobacter glacialis</name>
    <dbReference type="NCBI Taxonomy" id="1664"/>
    <lineage>
        <taxon>Bacteria</taxon>
        <taxon>Bacillati</taxon>
        <taxon>Actinomycetota</taxon>
        <taxon>Actinomycetes</taxon>
        <taxon>Micrococcales</taxon>
        <taxon>Micrococcaceae</taxon>
        <taxon>Arthrobacter</taxon>
    </lineage>
</organism>
<dbReference type="PROSITE" id="PS00105">
    <property type="entry name" value="AA_TRANSFER_CLASS_1"/>
    <property type="match status" value="1"/>
</dbReference>
<name>A0A2S3ZQZ3_ARTGL</name>
<protein>
    <recommendedName>
        <fullName evidence="4">Aminotransferase</fullName>
        <ecNumber evidence="4">2.6.1.-</ecNumber>
    </recommendedName>
</protein>
<dbReference type="Gene3D" id="3.90.1150.10">
    <property type="entry name" value="Aspartate Aminotransferase, domain 1"/>
    <property type="match status" value="1"/>
</dbReference>
<dbReference type="PANTHER" id="PTHR42832:SF3">
    <property type="entry name" value="L-GLUTAMINE--4-(METHYLSULFANYL)-2-OXOBUTANOATE AMINOTRANSFERASE"/>
    <property type="match status" value="1"/>
</dbReference>
<comment type="caution">
    <text evidence="6">The sequence shown here is derived from an EMBL/GenBank/DDBJ whole genome shotgun (WGS) entry which is preliminary data.</text>
</comment>
<dbReference type="SUPFAM" id="SSF53383">
    <property type="entry name" value="PLP-dependent transferases"/>
    <property type="match status" value="1"/>
</dbReference>
<dbReference type="NCBIfam" id="TIGR03539">
    <property type="entry name" value="DapC_actino"/>
    <property type="match status" value="1"/>
</dbReference>
<evidence type="ECO:0000256" key="1">
    <source>
        <dbReference type="ARBA" id="ARBA00001933"/>
    </source>
</evidence>
<evidence type="ECO:0000313" key="6">
    <source>
        <dbReference type="EMBL" id="POH71593.1"/>
    </source>
</evidence>
<reference evidence="6 7" key="1">
    <citation type="submission" date="2018-01" db="EMBL/GenBank/DDBJ databases">
        <title>Arthrobacter sp. nov., from glaciers in China.</title>
        <authorList>
            <person name="Liu Q."/>
            <person name="Xin Y.-H."/>
        </authorList>
    </citation>
    <scope>NUCLEOTIDE SEQUENCE [LARGE SCALE GENOMIC DNA]</scope>
    <source>
        <strain evidence="6 7">HLT2-12-2</strain>
    </source>
</reference>
<comment type="cofactor">
    <cofactor evidence="1 4">
        <name>pyridoxal 5'-phosphate</name>
        <dbReference type="ChEBI" id="CHEBI:597326"/>
    </cofactor>
</comment>
<dbReference type="InterPro" id="IPR015424">
    <property type="entry name" value="PyrdxlP-dep_Trfase"/>
</dbReference>
<dbReference type="CDD" id="cd00609">
    <property type="entry name" value="AAT_like"/>
    <property type="match status" value="1"/>
</dbReference>